<reference evidence="5" key="1">
    <citation type="submission" date="2022-12" db="EMBL/GenBank/DDBJ databases">
        <title>Description and comparative metabolic analysis of Aerococcus sp. nov., isolated from the feces of a pig.</title>
        <authorList>
            <person name="Chang Y.-H."/>
        </authorList>
    </citation>
    <scope>NUCLEOTIDE SEQUENCE</scope>
    <source>
        <strain evidence="5">YH-aer222</strain>
    </source>
</reference>
<dbReference type="SUPFAM" id="SSF51215">
    <property type="entry name" value="Regulatory protein AraC"/>
    <property type="match status" value="1"/>
</dbReference>
<gene>
    <name evidence="5" type="ORF">OW157_03090</name>
</gene>
<evidence type="ECO:0000313" key="6">
    <source>
        <dbReference type="Proteomes" id="UP001146670"/>
    </source>
</evidence>
<dbReference type="EMBL" id="JAPRFR010000001">
    <property type="protein sequence ID" value="MCZ0725553.1"/>
    <property type="molecule type" value="Genomic_DNA"/>
</dbReference>
<evidence type="ECO:0000256" key="1">
    <source>
        <dbReference type="ARBA" id="ARBA00023015"/>
    </source>
</evidence>
<dbReference type="InterPro" id="IPR009057">
    <property type="entry name" value="Homeodomain-like_sf"/>
</dbReference>
<dbReference type="GO" id="GO:0003700">
    <property type="term" value="F:DNA-binding transcription factor activity"/>
    <property type="evidence" value="ECO:0007669"/>
    <property type="project" value="InterPro"/>
</dbReference>
<organism evidence="5 6">
    <name type="scientific">Aerococcus kribbianus</name>
    <dbReference type="NCBI Taxonomy" id="2999064"/>
    <lineage>
        <taxon>Bacteria</taxon>
        <taxon>Bacillati</taxon>
        <taxon>Bacillota</taxon>
        <taxon>Bacilli</taxon>
        <taxon>Lactobacillales</taxon>
        <taxon>Aerococcaceae</taxon>
        <taxon>Aerococcus</taxon>
    </lineage>
</organism>
<dbReference type="Pfam" id="PF02311">
    <property type="entry name" value="AraC_binding"/>
    <property type="match status" value="1"/>
</dbReference>
<keyword evidence="3" id="KW-0804">Transcription</keyword>
<dbReference type="SUPFAM" id="SSF46689">
    <property type="entry name" value="Homeodomain-like"/>
    <property type="match status" value="2"/>
</dbReference>
<dbReference type="GO" id="GO:0043565">
    <property type="term" value="F:sequence-specific DNA binding"/>
    <property type="evidence" value="ECO:0007669"/>
    <property type="project" value="InterPro"/>
</dbReference>
<evidence type="ECO:0000256" key="2">
    <source>
        <dbReference type="ARBA" id="ARBA00023125"/>
    </source>
</evidence>
<feature type="domain" description="HTH araC/xylS-type" evidence="4">
    <location>
        <begin position="199"/>
        <end position="301"/>
    </location>
</feature>
<dbReference type="PROSITE" id="PS00041">
    <property type="entry name" value="HTH_ARAC_FAMILY_1"/>
    <property type="match status" value="1"/>
</dbReference>
<evidence type="ECO:0000259" key="4">
    <source>
        <dbReference type="PROSITE" id="PS01124"/>
    </source>
</evidence>
<accession>A0A9X3FMS0</accession>
<protein>
    <submittedName>
        <fullName evidence="5">Helix-turn-helix domain-containing protein</fullName>
    </submittedName>
</protein>
<keyword evidence="1" id="KW-0805">Transcription regulation</keyword>
<dbReference type="Proteomes" id="UP001146670">
    <property type="component" value="Unassembled WGS sequence"/>
</dbReference>
<dbReference type="Gene3D" id="2.60.120.10">
    <property type="entry name" value="Jelly Rolls"/>
    <property type="match status" value="1"/>
</dbReference>
<dbReference type="InterPro" id="IPR037923">
    <property type="entry name" value="HTH-like"/>
</dbReference>
<dbReference type="InterPro" id="IPR018062">
    <property type="entry name" value="HTH_AraC-typ_CS"/>
</dbReference>
<name>A0A9X3FMS0_9LACT</name>
<keyword evidence="2" id="KW-0238">DNA-binding</keyword>
<dbReference type="CDD" id="cd02208">
    <property type="entry name" value="cupin_RmlC-like"/>
    <property type="match status" value="1"/>
</dbReference>
<dbReference type="PANTHER" id="PTHR43280:SF28">
    <property type="entry name" value="HTH-TYPE TRANSCRIPTIONAL ACTIVATOR RHAS"/>
    <property type="match status" value="1"/>
</dbReference>
<dbReference type="PROSITE" id="PS01124">
    <property type="entry name" value="HTH_ARAC_FAMILY_2"/>
    <property type="match status" value="1"/>
</dbReference>
<dbReference type="InterPro" id="IPR018060">
    <property type="entry name" value="HTH_AraC"/>
</dbReference>
<proteinExistence type="predicted"/>
<dbReference type="AlphaFoldDB" id="A0A9X3FMS0"/>
<dbReference type="Gene3D" id="1.10.10.60">
    <property type="entry name" value="Homeodomain-like"/>
    <property type="match status" value="2"/>
</dbReference>
<comment type="caution">
    <text evidence="5">The sequence shown here is derived from an EMBL/GenBank/DDBJ whole genome shotgun (WGS) entry which is preliminary data.</text>
</comment>
<dbReference type="Pfam" id="PF12833">
    <property type="entry name" value="HTH_18"/>
    <property type="match status" value="1"/>
</dbReference>
<dbReference type="RefSeq" id="WP_268751869.1">
    <property type="nucleotide sequence ID" value="NZ_JAPRFQ010000001.1"/>
</dbReference>
<evidence type="ECO:0000313" key="5">
    <source>
        <dbReference type="EMBL" id="MCZ0725553.1"/>
    </source>
</evidence>
<sequence length="309" mass="36605">MEVAKLYTQQNFFSLNYHDERHQELKSSFNGVPHFGINTTEYADATALWHEHDHLELFVYMGNLCHYKIDQREYAVYKGDILLIPPYTPHQLNSEKGINNSRYVAMVPENILQQFTEVNPSKAKVFKKFLSEPGHFRLEAESIDSVTDELSKIMTYSDDKATDVSFITAYHLLRAMTTIFQSHKLPYISGNYQDDRHFSHIIYFIDQHFRESDLQLQRITEEFGISPYYFSKLFRKEMNLNFHEYLVKKRAHYAARLMREIPKNKMSLQEVSDDSGFGDYSTFYRSFKKVYNESPKNYIKNHTNEDLMV</sequence>
<keyword evidence="6" id="KW-1185">Reference proteome</keyword>
<dbReference type="InterPro" id="IPR003313">
    <property type="entry name" value="AraC-bd"/>
</dbReference>
<evidence type="ECO:0000256" key="3">
    <source>
        <dbReference type="ARBA" id="ARBA00023163"/>
    </source>
</evidence>
<dbReference type="PANTHER" id="PTHR43280">
    <property type="entry name" value="ARAC-FAMILY TRANSCRIPTIONAL REGULATOR"/>
    <property type="match status" value="1"/>
</dbReference>
<dbReference type="SMART" id="SM00342">
    <property type="entry name" value="HTH_ARAC"/>
    <property type="match status" value="1"/>
</dbReference>
<dbReference type="InterPro" id="IPR014710">
    <property type="entry name" value="RmlC-like_jellyroll"/>
</dbReference>